<dbReference type="Proteomes" id="UP000290540">
    <property type="component" value="Unassembled WGS sequence"/>
</dbReference>
<evidence type="ECO:0000313" key="2">
    <source>
        <dbReference type="EMBL" id="RYC86465.1"/>
    </source>
</evidence>
<comment type="caution">
    <text evidence="2">The sequence shown here is derived from an EMBL/GenBank/DDBJ whole genome shotgun (WGS) entry which is preliminary data.</text>
</comment>
<name>A0A4Q2VJI1_FUSOX</name>
<feature type="compositionally biased region" description="Low complexity" evidence="1">
    <location>
        <begin position="1"/>
        <end position="36"/>
    </location>
</feature>
<gene>
    <name evidence="2" type="ORF">BFJ63_vAg10605</name>
</gene>
<proteinExistence type="predicted"/>
<protein>
    <submittedName>
        <fullName evidence="2">Uncharacterized protein</fullName>
    </submittedName>
</protein>
<dbReference type="AlphaFoldDB" id="A0A4Q2VJI1"/>
<accession>A0A4Q2VJI1</accession>
<feature type="region of interest" description="Disordered" evidence="1">
    <location>
        <begin position="1"/>
        <end position="53"/>
    </location>
</feature>
<evidence type="ECO:0000313" key="3">
    <source>
        <dbReference type="Proteomes" id="UP000290540"/>
    </source>
</evidence>
<reference evidence="2 3" key="1">
    <citation type="submission" date="2016-12" db="EMBL/GenBank/DDBJ databases">
        <title>Draft genome sequence of Fusarium oxysporum causing rot on Narcissus.</title>
        <authorList>
            <person name="Armitage A.D."/>
            <person name="Taylor A."/>
            <person name="Clarkson J.P."/>
            <person name="Harrison R.J."/>
            <person name="Jackson A.C."/>
        </authorList>
    </citation>
    <scope>NUCLEOTIDE SEQUENCE [LARGE SCALE GENOMIC DNA]</scope>
    <source>
        <strain evidence="2 3">N139</strain>
    </source>
</reference>
<organism evidence="2 3">
    <name type="scientific">Fusarium oxysporum f. sp. narcissi</name>
    <dbReference type="NCBI Taxonomy" id="451672"/>
    <lineage>
        <taxon>Eukaryota</taxon>
        <taxon>Fungi</taxon>
        <taxon>Dikarya</taxon>
        <taxon>Ascomycota</taxon>
        <taxon>Pezizomycotina</taxon>
        <taxon>Sordariomycetes</taxon>
        <taxon>Hypocreomycetidae</taxon>
        <taxon>Hypocreales</taxon>
        <taxon>Nectriaceae</taxon>
        <taxon>Fusarium</taxon>
        <taxon>Fusarium oxysporum species complex</taxon>
    </lineage>
</organism>
<dbReference type="EMBL" id="MQTW01000089">
    <property type="protein sequence ID" value="RYC86465.1"/>
    <property type="molecule type" value="Genomic_DNA"/>
</dbReference>
<sequence>MPNQSAGTTMPPEAPAPTTARTKSPSKSPSRSPSAPGEIGPADDSDVCPSDPFYIEDGTYFRAA</sequence>
<evidence type="ECO:0000256" key="1">
    <source>
        <dbReference type="SAM" id="MobiDB-lite"/>
    </source>
</evidence>